<dbReference type="CDD" id="cd00616">
    <property type="entry name" value="AHBA_syn"/>
    <property type="match status" value="1"/>
</dbReference>
<gene>
    <name evidence="6" type="ORF">IPO85_05960</name>
</gene>
<dbReference type="FunFam" id="3.40.640.10:FF:000089">
    <property type="entry name" value="Aminotransferase, DegT/DnrJ/EryC1/StrS family"/>
    <property type="match status" value="1"/>
</dbReference>
<dbReference type="InterPro" id="IPR015422">
    <property type="entry name" value="PyrdxlP-dep_Trfase_small"/>
</dbReference>
<keyword evidence="6" id="KW-0032">Aminotransferase</keyword>
<feature type="active site" description="Proton acceptor" evidence="3">
    <location>
        <position position="192"/>
    </location>
</feature>
<dbReference type="PANTHER" id="PTHR30244:SF42">
    <property type="entry name" value="UDP-2-ACETAMIDO-2-DEOXY-3-OXO-D-GLUCURONATE AMINOTRANSFERASE"/>
    <property type="match status" value="1"/>
</dbReference>
<proteinExistence type="inferred from homology"/>
<dbReference type="PIRSF" id="PIRSF000390">
    <property type="entry name" value="PLP_StrS"/>
    <property type="match status" value="1"/>
</dbReference>
<dbReference type="EMBL" id="JADKFW010000004">
    <property type="protein sequence ID" value="MBK9717046.1"/>
    <property type="molecule type" value="Genomic_DNA"/>
</dbReference>
<sequence>MAKLQMVDLASQYAKIKTEIDQAVLEVIASTSFIGGAPIKTFKHNLEQYLGVNHVIPCANGTDALQIALMALELQPGDEVIVPAFTYVATAEVIALLQLKPIMVDVRIDDFNIDVEGIKAAITPRTKAIVPVHLFGQCAQMDEIMSIAQEYGIYVVEDNAQAIGAYYQHANGQKQRAGGIGHIGTTSFFPSKNLGCYGDGGAIFTNDDALAKKMTMIANHGQSVQYYHEVVGVNSRLDTIQAAILDIKLKHLDEYARARNEAANYYDKAFANHPHIITPRRSKHSDHIFHQYTMRITNGTRDALKEYLTLKGIPCAIYYPVPLYKQKAFAPFRGSIDFLPVTEQLCKEVISLAIHTEMTSAIQDEIIQAVLSFF</sequence>
<evidence type="ECO:0000256" key="2">
    <source>
        <dbReference type="ARBA" id="ARBA00037999"/>
    </source>
</evidence>
<evidence type="ECO:0000256" key="1">
    <source>
        <dbReference type="ARBA" id="ARBA00022898"/>
    </source>
</evidence>
<dbReference type="GO" id="GO:0030170">
    <property type="term" value="F:pyridoxal phosphate binding"/>
    <property type="evidence" value="ECO:0007669"/>
    <property type="project" value="TreeGrafter"/>
</dbReference>
<reference evidence="6 7" key="1">
    <citation type="submission" date="2020-10" db="EMBL/GenBank/DDBJ databases">
        <title>Connecting structure to function with the recovery of over 1000 high-quality activated sludge metagenome-assembled genomes encoding full-length rRNA genes using long-read sequencing.</title>
        <authorList>
            <person name="Singleton C.M."/>
            <person name="Petriglieri F."/>
            <person name="Kristensen J.M."/>
            <person name="Kirkegaard R.H."/>
            <person name="Michaelsen T.Y."/>
            <person name="Andersen M.H."/>
            <person name="Karst S.M."/>
            <person name="Dueholm M.S."/>
            <person name="Nielsen P.H."/>
            <person name="Albertsen M."/>
        </authorList>
    </citation>
    <scope>NUCLEOTIDE SEQUENCE [LARGE SCALE GENOMIC DNA]</scope>
    <source>
        <strain evidence="6">Ribe_18-Q3-R11-54_BAT3C.373</strain>
    </source>
</reference>
<dbReference type="InterPro" id="IPR000653">
    <property type="entry name" value="DegT/StrS_aminotransferase"/>
</dbReference>
<dbReference type="InterPro" id="IPR015421">
    <property type="entry name" value="PyrdxlP-dep_Trfase_major"/>
</dbReference>
<evidence type="ECO:0000256" key="4">
    <source>
        <dbReference type="PIRSR" id="PIRSR000390-2"/>
    </source>
</evidence>
<comment type="caution">
    <text evidence="6">The sequence shown here is derived from an EMBL/GenBank/DDBJ whole genome shotgun (WGS) entry which is preliminary data.</text>
</comment>
<name>A0A9D7S7Z5_9BACT</name>
<dbReference type="GO" id="GO:0000271">
    <property type="term" value="P:polysaccharide biosynthetic process"/>
    <property type="evidence" value="ECO:0007669"/>
    <property type="project" value="TreeGrafter"/>
</dbReference>
<dbReference type="Proteomes" id="UP000808349">
    <property type="component" value="Unassembled WGS sequence"/>
</dbReference>
<dbReference type="GO" id="GO:0008483">
    <property type="term" value="F:transaminase activity"/>
    <property type="evidence" value="ECO:0007669"/>
    <property type="project" value="UniProtKB-KW"/>
</dbReference>
<dbReference type="SUPFAM" id="SSF53383">
    <property type="entry name" value="PLP-dependent transferases"/>
    <property type="match status" value="1"/>
</dbReference>
<evidence type="ECO:0000313" key="6">
    <source>
        <dbReference type="EMBL" id="MBK9717046.1"/>
    </source>
</evidence>
<dbReference type="Gene3D" id="3.90.1150.10">
    <property type="entry name" value="Aspartate Aminotransferase, domain 1"/>
    <property type="match status" value="1"/>
</dbReference>
<accession>A0A9D7S7Z5</accession>
<organism evidence="6 7">
    <name type="scientific">Candidatus Defluviibacterium haderslevense</name>
    <dbReference type="NCBI Taxonomy" id="2981993"/>
    <lineage>
        <taxon>Bacteria</taxon>
        <taxon>Pseudomonadati</taxon>
        <taxon>Bacteroidota</taxon>
        <taxon>Saprospiria</taxon>
        <taxon>Saprospirales</taxon>
        <taxon>Saprospiraceae</taxon>
        <taxon>Candidatus Defluviibacterium</taxon>
    </lineage>
</organism>
<comment type="similarity">
    <text evidence="2 5">Belongs to the DegT/DnrJ/EryC1 family.</text>
</comment>
<dbReference type="AlphaFoldDB" id="A0A9D7S7Z5"/>
<protein>
    <submittedName>
        <fullName evidence="6">DegT/DnrJ/EryC1/StrS family aminotransferase</fullName>
    </submittedName>
</protein>
<keyword evidence="1 4" id="KW-0663">Pyridoxal phosphate</keyword>
<evidence type="ECO:0000256" key="5">
    <source>
        <dbReference type="RuleBase" id="RU004508"/>
    </source>
</evidence>
<dbReference type="Gene3D" id="3.40.640.10">
    <property type="entry name" value="Type I PLP-dependent aspartate aminotransferase-like (Major domain)"/>
    <property type="match status" value="1"/>
</dbReference>
<dbReference type="InterPro" id="IPR015424">
    <property type="entry name" value="PyrdxlP-dep_Trfase"/>
</dbReference>
<keyword evidence="6" id="KW-0808">Transferase</keyword>
<feature type="modified residue" description="N6-(pyridoxal phosphate)lysine" evidence="4">
    <location>
        <position position="192"/>
    </location>
</feature>
<evidence type="ECO:0000313" key="7">
    <source>
        <dbReference type="Proteomes" id="UP000808349"/>
    </source>
</evidence>
<evidence type="ECO:0000256" key="3">
    <source>
        <dbReference type="PIRSR" id="PIRSR000390-1"/>
    </source>
</evidence>
<dbReference type="Pfam" id="PF01041">
    <property type="entry name" value="DegT_DnrJ_EryC1"/>
    <property type="match status" value="1"/>
</dbReference>
<dbReference type="PANTHER" id="PTHR30244">
    <property type="entry name" value="TRANSAMINASE"/>
    <property type="match status" value="1"/>
</dbReference>